<evidence type="ECO:0000256" key="1">
    <source>
        <dbReference type="ARBA" id="ARBA00004141"/>
    </source>
</evidence>
<sequence length="281" mass="31334">MDHFCPWVGGIVSETTMKFFVQFVFYATFLCGLIVIVLAYYVDDRKKKLGDLNVGWVAVLAVAGLFVLFSAGMTMSTLWMTSSNLTTIENLNKGSQVYNIAVLLKPDAAIPNPSQPGANQDAGTAPGYGTITYPLLLQAHQSETARSVGPESSSSRPSPPRRTFAVLSTRPGMNPWDLGSVWANLCSLMGNSFDQWFLPIKPSPFAMRRRLTEYQFGPVILELVHMYRLQDAVSEDLLLDVGQGRKLGAFGRKKVHRRRPRKHEERRRRRRGTVVTPGDVV</sequence>
<evidence type="ECO:0000256" key="9">
    <source>
        <dbReference type="ARBA" id="ARBA00038298"/>
    </source>
</evidence>
<evidence type="ECO:0000256" key="8">
    <source>
        <dbReference type="ARBA" id="ARBA00023315"/>
    </source>
</evidence>
<comment type="domain">
    <text evidence="11">The DHHC domain is required for palmitoyltransferase activity.</text>
</comment>
<evidence type="ECO:0000256" key="4">
    <source>
        <dbReference type="ARBA" id="ARBA00022989"/>
    </source>
</evidence>
<evidence type="ECO:0000259" key="13">
    <source>
        <dbReference type="Pfam" id="PF01529"/>
    </source>
</evidence>
<name>A0A6A6NSG0_9PEZI</name>
<comment type="catalytic activity">
    <reaction evidence="10 11">
        <text>L-cysteinyl-[protein] + hexadecanoyl-CoA = S-hexadecanoyl-L-cysteinyl-[protein] + CoA</text>
        <dbReference type="Rhea" id="RHEA:36683"/>
        <dbReference type="Rhea" id="RHEA-COMP:10131"/>
        <dbReference type="Rhea" id="RHEA-COMP:11032"/>
        <dbReference type="ChEBI" id="CHEBI:29950"/>
        <dbReference type="ChEBI" id="CHEBI:57287"/>
        <dbReference type="ChEBI" id="CHEBI:57379"/>
        <dbReference type="ChEBI" id="CHEBI:74151"/>
        <dbReference type="EC" id="2.3.1.225"/>
    </reaction>
</comment>
<keyword evidence="8 11" id="KW-0012">Acyltransferase</keyword>
<dbReference type="GO" id="GO:0005783">
    <property type="term" value="C:endoplasmic reticulum"/>
    <property type="evidence" value="ECO:0007669"/>
    <property type="project" value="TreeGrafter"/>
</dbReference>
<dbReference type="InterPro" id="IPR039859">
    <property type="entry name" value="PFA4/ZDH16/20/ERF2-like"/>
</dbReference>
<keyword evidence="7" id="KW-0449">Lipoprotein</keyword>
<evidence type="ECO:0000256" key="2">
    <source>
        <dbReference type="ARBA" id="ARBA00022679"/>
    </source>
</evidence>
<dbReference type="InterPro" id="IPR001594">
    <property type="entry name" value="Palmitoyltrfase_DHHC"/>
</dbReference>
<keyword evidence="5 11" id="KW-0472">Membrane</keyword>
<evidence type="ECO:0000256" key="7">
    <source>
        <dbReference type="ARBA" id="ARBA00023288"/>
    </source>
</evidence>
<dbReference type="GO" id="GO:0006612">
    <property type="term" value="P:protein targeting to membrane"/>
    <property type="evidence" value="ECO:0007669"/>
    <property type="project" value="TreeGrafter"/>
</dbReference>
<reference evidence="14" key="1">
    <citation type="journal article" date="2020" name="Stud. Mycol.">
        <title>101 Dothideomycetes genomes: a test case for predicting lifestyles and emergence of pathogens.</title>
        <authorList>
            <person name="Haridas S."/>
            <person name="Albert R."/>
            <person name="Binder M."/>
            <person name="Bloem J."/>
            <person name="Labutti K."/>
            <person name="Salamov A."/>
            <person name="Andreopoulos B."/>
            <person name="Baker S."/>
            <person name="Barry K."/>
            <person name="Bills G."/>
            <person name="Bluhm B."/>
            <person name="Cannon C."/>
            <person name="Castanera R."/>
            <person name="Culley D."/>
            <person name="Daum C."/>
            <person name="Ezra D."/>
            <person name="Gonzalez J."/>
            <person name="Henrissat B."/>
            <person name="Kuo A."/>
            <person name="Liang C."/>
            <person name="Lipzen A."/>
            <person name="Lutzoni F."/>
            <person name="Magnuson J."/>
            <person name="Mondo S."/>
            <person name="Nolan M."/>
            <person name="Ohm R."/>
            <person name="Pangilinan J."/>
            <person name="Park H.-J."/>
            <person name="Ramirez L."/>
            <person name="Alfaro M."/>
            <person name="Sun H."/>
            <person name="Tritt A."/>
            <person name="Yoshinaga Y."/>
            <person name="Zwiers L.-H."/>
            <person name="Turgeon B."/>
            <person name="Goodwin S."/>
            <person name="Spatafora J."/>
            <person name="Crous P."/>
            <person name="Grigoriev I."/>
        </authorList>
    </citation>
    <scope>NUCLEOTIDE SEQUENCE</scope>
    <source>
        <strain evidence="14">ATCC 16933</strain>
    </source>
</reference>
<evidence type="ECO:0000256" key="11">
    <source>
        <dbReference type="RuleBase" id="RU079119"/>
    </source>
</evidence>
<feature type="compositionally biased region" description="Basic residues" evidence="12">
    <location>
        <begin position="251"/>
        <end position="272"/>
    </location>
</feature>
<evidence type="ECO:0000256" key="12">
    <source>
        <dbReference type="SAM" id="MobiDB-lite"/>
    </source>
</evidence>
<evidence type="ECO:0000313" key="15">
    <source>
        <dbReference type="Proteomes" id="UP000799766"/>
    </source>
</evidence>
<feature type="non-terminal residue" evidence="14">
    <location>
        <position position="1"/>
    </location>
</feature>
<gene>
    <name evidence="14" type="ORF">BDY21DRAFT_353283</name>
</gene>
<dbReference type="Proteomes" id="UP000799766">
    <property type="component" value="Unassembled WGS sequence"/>
</dbReference>
<keyword evidence="2 11" id="KW-0808">Transferase</keyword>
<evidence type="ECO:0000256" key="5">
    <source>
        <dbReference type="ARBA" id="ARBA00023136"/>
    </source>
</evidence>
<feature type="domain" description="Palmitoyltransferase DHHC" evidence="13">
    <location>
        <begin position="1"/>
        <end position="93"/>
    </location>
</feature>
<dbReference type="AlphaFoldDB" id="A0A6A6NSG0"/>
<keyword evidence="6" id="KW-0564">Palmitate</keyword>
<proteinExistence type="inferred from homology"/>
<evidence type="ECO:0000256" key="6">
    <source>
        <dbReference type="ARBA" id="ARBA00023139"/>
    </source>
</evidence>
<feature type="transmembrane region" description="Helical" evidence="11">
    <location>
        <begin position="20"/>
        <end position="42"/>
    </location>
</feature>
<protein>
    <recommendedName>
        <fullName evidence="11">Palmitoyltransferase</fullName>
        <ecNumber evidence="11">2.3.1.225</ecNumber>
    </recommendedName>
</protein>
<comment type="similarity">
    <text evidence="9">Belongs to the DHHC palmitoyltransferase family. PFA5 subfamily.</text>
</comment>
<dbReference type="EC" id="2.3.1.225" evidence="11"/>
<comment type="subcellular location">
    <subcellularLocation>
        <location evidence="1">Membrane</location>
        <topology evidence="1">Multi-pass membrane protein</topology>
    </subcellularLocation>
</comment>
<evidence type="ECO:0000313" key="14">
    <source>
        <dbReference type="EMBL" id="KAF2454203.1"/>
    </source>
</evidence>
<dbReference type="PANTHER" id="PTHR22883:SF23">
    <property type="entry name" value="PALMITOYLTRANSFERASE ZDHHC6"/>
    <property type="match status" value="1"/>
</dbReference>
<keyword evidence="15" id="KW-1185">Reference proteome</keyword>
<dbReference type="GO" id="GO:0016020">
    <property type="term" value="C:membrane"/>
    <property type="evidence" value="ECO:0007669"/>
    <property type="project" value="UniProtKB-SubCell"/>
</dbReference>
<dbReference type="PANTHER" id="PTHR22883">
    <property type="entry name" value="ZINC FINGER DHHC DOMAIN CONTAINING PROTEIN"/>
    <property type="match status" value="1"/>
</dbReference>
<keyword evidence="3 11" id="KW-0812">Transmembrane</keyword>
<evidence type="ECO:0000256" key="10">
    <source>
        <dbReference type="ARBA" id="ARBA00048048"/>
    </source>
</evidence>
<organism evidence="14 15">
    <name type="scientific">Lineolata rhizophorae</name>
    <dbReference type="NCBI Taxonomy" id="578093"/>
    <lineage>
        <taxon>Eukaryota</taxon>
        <taxon>Fungi</taxon>
        <taxon>Dikarya</taxon>
        <taxon>Ascomycota</taxon>
        <taxon>Pezizomycotina</taxon>
        <taxon>Dothideomycetes</taxon>
        <taxon>Dothideomycetes incertae sedis</taxon>
        <taxon>Lineolatales</taxon>
        <taxon>Lineolataceae</taxon>
        <taxon>Lineolata</taxon>
    </lineage>
</organism>
<feature type="region of interest" description="Disordered" evidence="12">
    <location>
        <begin position="251"/>
        <end position="281"/>
    </location>
</feature>
<keyword evidence="4 11" id="KW-1133">Transmembrane helix</keyword>
<dbReference type="GO" id="GO:0005794">
    <property type="term" value="C:Golgi apparatus"/>
    <property type="evidence" value="ECO:0007669"/>
    <property type="project" value="TreeGrafter"/>
</dbReference>
<evidence type="ECO:0000256" key="3">
    <source>
        <dbReference type="ARBA" id="ARBA00022692"/>
    </source>
</evidence>
<dbReference type="OrthoDB" id="331948at2759"/>
<dbReference type="Pfam" id="PF01529">
    <property type="entry name" value="DHHC"/>
    <property type="match status" value="1"/>
</dbReference>
<feature type="transmembrane region" description="Helical" evidence="11">
    <location>
        <begin position="54"/>
        <end position="80"/>
    </location>
</feature>
<dbReference type="PROSITE" id="PS50216">
    <property type="entry name" value="DHHC"/>
    <property type="match status" value="1"/>
</dbReference>
<feature type="compositionally biased region" description="Low complexity" evidence="12">
    <location>
        <begin position="146"/>
        <end position="156"/>
    </location>
</feature>
<dbReference type="EMBL" id="MU001692">
    <property type="protein sequence ID" value="KAF2454203.1"/>
    <property type="molecule type" value="Genomic_DNA"/>
</dbReference>
<dbReference type="GO" id="GO:0019706">
    <property type="term" value="F:protein-cysteine S-palmitoyltransferase activity"/>
    <property type="evidence" value="ECO:0007669"/>
    <property type="project" value="UniProtKB-EC"/>
</dbReference>
<accession>A0A6A6NSG0</accession>
<feature type="region of interest" description="Disordered" evidence="12">
    <location>
        <begin position="144"/>
        <end position="163"/>
    </location>
</feature>